<comment type="caution">
    <text evidence="6">The sequence shown here is derived from an EMBL/GenBank/DDBJ whole genome shotgun (WGS) entry which is preliminary data.</text>
</comment>
<dbReference type="GO" id="GO:0015232">
    <property type="term" value="F:heme transmembrane transporter activity"/>
    <property type="evidence" value="ECO:0007669"/>
    <property type="project" value="TreeGrafter"/>
</dbReference>
<dbReference type="Gene3D" id="1.20.1250.20">
    <property type="entry name" value="MFS general substrate transporter like domains"/>
    <property type="match status" value="1"/>
</dbReference>
<sequence>GLRWPMILGTFGTAAGACIKIASAGRDLFWIYCIGQTVVAVAQVFMLSIPPVIAAVWFGEKEVATACAIGVIGNQFGIICSFLITPLMVHDHPNVEEIGNDLLNVFYIVGGYNVAVFILTLLFFQNRPPLPPSPQQAMQKKYAAENKAGYMNLMKRLLLNKSYVLLVVAYCISVGVLSAGSTLLNQILVQYEYEHAEELGGNLGTVSTAAGIVGSLIFGLILDRTHSYRSLTVSLYVLMLVTMVAITYSLPTKSQIALYLTYGFNG</sequence>
<dbReference type="GO" id="GO:0097037">
    <property type="term" value="P:heme export"/>
    <property type="evidence" value="ECO:0007669"/>
    <property type="project" value="TreeGrafter"/>
</dbReference>
<name>A0AAD7ZGQ7_DIPPU</name>
<dbReference type="InterPro" id="IPR011701">
    <property type="entry name" value="MFS"/>
</dbReference>
<dbReference type="InterPro" id="IPR049680">
    <property type="entry name" value="FLVCR1-2_SLC49-like"/>
</dbReference>
<dbReference type="InterPro" id="IPR036259">
    <property type="entry name" value="MFS_trans_sf"/>
</dbReference>
<feature type="transmembrane region" description="Helical" evidence="5">
    <location>
        <begin position="163"/>
        <end position="183"/>
    </location>
</feature>
<feature type="transmembrane region" description="Helical" evidence="5">
    <location>
        <begin position="233"/>
        <end position="250"/>
    </location>
</feature>
<comment type="subcellular location">
    <subcellularLocation>
        <location evidence="1">Membrane</location>
        <topology evidence="1">Multi-pass membrane protein</topology>
    </subcellularLocation>
</comment>
<accession>A0AAD7ZGQ7</accession>
<feature type="transmembrane region" description="Helical" evidence="5">
    <location>
        <begin position="105"/>
        <end position="124"/>
    </location>
</feature>
<keyword evidence="4 5" id="KW-0472">Membrane</keyword>
<feature type="non-terminal residue" evidence="6">
    <location>
        <position position="266"/>
    </location>
</feature>
<dbReference type="Proteomes" id="UP001233999">
    <property type="component" value="Unassembled WGS sequence"/>
</dbReference>
<dbReference type="SUPFAM" id="SSF103473">
    <property type="entry name" value="MFS general substrate transporter"/>
    <property type="match status" value="1"/>
</dbReference>
<feature type="non-terminal residue" evidence="6">
    <location>
        <position position="1"/>
    </location>
</feature>
<dbReference type="GO" id="GO:0020037">
    <property type="term" value="F:heme binding"/>
    <property type="evidence" value="ECO:0007669"/>
    <property type="project" value="TreeGrafter"/>
</dbReference>
<dbReference type="PANTHER" id="PTHR10924">
    <property type="entry name" value="MAJOR FACILITATOR SUPERFAMILY PROTEIN-RELATED"/>
    <property type="match status" value="1"/>
</dbReference>
<gene>
    <name evidence="6" type="ORF">L9F63_004273</name>
</gene>
<evidence type="ECO:0000256" key="2">
    <source>
        <dbReference type="ARBA" id="ARBA00022692"/>
    </source>
</evidence>
<keyword evidence="7" id="KW-1185">Reference proteome</keyword>
<feature type="transmembrane region" description="Helical" evidence="5">
    <location>
        <begin position="203"/>
        <end position="221"/>
    </location>
</feature>
<reference evidence="6" key="2">
    <citation type="submission" date="2023-05" db="EMBL/GenBank/DDBJ databases">
        <authorList>
            <person name="Fouks B."/>
        </authorList>
    </citation>
    <scope>NUCLEOTIDE SEQUENCE</scope>
    <source>
        <strain evidence="6">Stay&amp;Tobe</strain>
        <tissue evidence="6">Testes</tissue>
    </source>
</reference>
<dbReference type="PANTHER" id="PTHR10924:SF4">
    <property type="entry name" value="GH15861P"/>
    <property type="match status" value="1"/>
</dbReference>
<evidence type="ECO:0000313" key="7">
    <source>
        <dbReference type="Proteomes" id="UP001233999"/>
    </source>
</evidence>
<evidence type="ECO:0000256" key="1">
    <source>
        <dbReference type="ARBA" id="ARBA00004141"/>
    </source>
</evidence>
<keyword evidence="3 5" id="KW-1133">Transmembrane helix</keyword>
<protein>
    <recommendedName>
        <fullName evidence="8">Major facilitator superfamily (MFS) profile domain-containing protein</fullName>
    </recommendedName>
</protein>
<reference evidence="6" key="1">
    <citation type="journal article" date="2023" name="IScience">
        <title>Live-bearing cockroach genome reveals convergent evolutionary mechanisms linked to viviparity in insects and beyond.</title>
        <authorList>
            <person name="Fouks B."/>
            <person name="Harrison M.C."/>
            <person name="Mikhailova A.A."/>
            <person name="Marchal E."/>
            <person name="English S."/>
            <person name="Carruthers M."/>
            <person name="Jennings E.C."/>
            <person name="Chiamaka E.L."/>
            <person name="Frigard R.A."/>
            <person name="Pippel M."/>
            <person name="Attardo G.M."/>
            <person name="Benoit J.B."/>
            <person name="Bornberg-Bauer E."/>
            <person name="Tobe S.S."/>
        </authorList>
    </citation>
    <scope>NUCLEOTIDE SEQUENCE</scope>
    <source>
        <strain evidence="6">Stay&amp;Tobe</strain>
    </source>
</reference>
<dbReference type="EMBL" id="JASPKZ010008362">
    <property type="protein sequence ID" value="KAJ9580081.1"/>
    <property type="molecule type" value="Genomic_DNA"/>
</dbReference>
<evidence type="ECO:0008006" key="8">
    <source>
        <dbReference type="Google" id="ProtNLM"/>
    </source>
</evidence>
<evidence type="ECO:0000256" key="3">
    <source>
        <dbReference type="ARBA" id="ARBA00022989"/>
    </source>
</evidence>
<organism evidence="6 7">
    <name type="scientific">Diploptera punctata</name>
    <name type="common">Pacific beetle cockroach</name>
    <dbReference type="NCBI Taxonomy" id="6984"/>
    <lineage>
        <taxon>Eukaryota</taxon>
        <taxon>Metazoa</taxon>
        <taxon>Ecdysozoa</taxon>
        <taxon>Arthropoda</taxon>
        <taxon>Hexapoda</taxon>
        <taxon>Insecta</taxon>
        <taxon>Pterygota</taxon>
        <taxon>Neoptera</taxon>
        <taxon>Polyneoptera</taxon>
        <taxon>Dictyoptera</taxon>
        <taxon>Blattodea</taxon>
        <taxon>Blaberoidea</taxon>
        <taxon>Blaberidae</taxon>
        <taxon>Diplopterinae</taxon>
        <taxon>Diploptera</taxon>
    </lineage>
</organism>
<keyword evidence="2 5" id="KW-0812">Transmembrane</keyword>
<evidence type="ECO:0000256" key="4">
    <source>
        <dbReference type="ARBA" id="ARBA00023136"/>
    </source>
</evidence>
<evidence type="ECO:0000256" key="5">
    <source>
        <dbReference type="SAM" id="Phobius"/>
    </source>
</evidence>
<proteinExistence type="predicted"/>
<evidence type="ECO:0000313" key="6">
    <source>
        <dbReference type="EMBL" id="KAJ9580081.1"/>
    </source>
</evidence>
<feature type="transmembrane region" description="Helical" evidence="5">
    <location>
        <begin position="65"/>
        <end position="85"/>
    </location>
</feature>
<dbReference type="Pfam" id="PF07690">
    <property type="entry name" value="MFS_1"/>
    <property type="match status" value="1"/>
</dbReference>
<feature type="transmembrane region" description="Helical" evidence="5">
    <location>
        <begin position="34"/>
        <end position="58"/>
    </location>
</feature>
<dbReference type="GO" id="GO:0016020">
    <property type="term" value="C:membrane"/>
    <property type="evidence" value="ECO:0007669"/>
    <property type="project" value="UniProtKB-SubCell"/>
</dbReference>
<dbReference type="AlphaFoldDB" id="A0AAD7ZGQ7"/>